<feature type="non-terminal residue" evidence="2">
    <location>
        <position position="1"/>
    </location>
</feature>
<protein>
    <submittedName>
        <fullName evidence="2">Unplaced genomic scaffold SPHSTscaffold_1456, whole genome shotgun sequence</fullName>
    </submittedName>
</protein>
<dbReference type="HOGENOM" id="CLU_1699795_0_0_1"/>
<proteinExistence type="predicted"/>
<keyword evidence="3" id="KW-1185">Reference proteome</keyword>
<feature type="compositionally biased region" description="Low complexity" evidence="1">
    <location>
        <begin position="76"/>
        <end position="111"/>
    </location>
</feature>
<evidence type="ECO:0000256" key="1">
    <source>
        <dbReference type="SAM" id="MobiDB-lite"/>
    </source>
</evidence>
<dbReference type="AlphaFoldDB" id="A0A0C9U9L2"/>
<evidence type="ECO:0000313" key="3">
    <source>
        <dbReference type="Proteomes" id="UP000054279"/>
    </source>
</evidence>
<sequence>PGRLYLRNNVVLNNGCALDNIAIPALTVPQAATPAVSTAANPIPIVTTAIPESVPLNTVLSPSPSKEIIGGGNGLPVSSSSTTDDVPVATPVDVEPASTQSIAAAAAEESSGVGEPITAPSPVAAEGTSHADRSSYRLSGALATISIVSAMLLLV</sequence>
<reference evidence="2 3" key="1">
    <citation type="submission" date="2014-06" db="EMBL/GenBank/DDBJ databases">
        <title>Evolutionary Origins and Diversification of the Mycorrhizal Mutualists.</title>
        <authorList>
            <consortium name="DOE Joint Genome Institute"/>
            <consortium name="Mycorrhizal Genomics Consortium"/>
            <person name="Kohler A."/>
            <person name="Kuo A."/>
            <person name="Nagy L.G."/>
            <person name="Floudas D."/>
            <person name="Copeland A."/>
            <person name="Barry K.W."/>
            <person name="Cichocki N."/>
            <person name="Veneault-Fourrey C."/>
            <person name="LaButti K."/>
            <person name="Lindquist E.A."/>
            <person name="Lipzen A."/>
            <person name="Lundell T."/>
            <person name="Morin E."/>
            <person name="Murat C."/>
            <person name="Riley R."/>
            <person name="Ohm R."/>
            <person name="Sun H."/>
            <person name="Tunlid A."/>
            <person name="Henrissat B."/>
            <person name="Grigoriev I.V."/>
            <person name="Hibbett D.S."/>
            <person name="Martin F."/>
        </authorList>
    </citation>
    <scope>NUCLEOTIDE SEQUENCE [LARGE SCALE GENOMIC DNA]</scope>
    <source>
        <strain evidence="2 3">SS14</strain>
    </source>
</reference>
<name>A0A0C9U9L2_SPHS4</name>
<accession>A0A0C9U9L2</accession>
<dbReference type="Proteomes" id="UP000054279">
    <property type="component" value="Unassembled WGS sequence"/>
</dbReference>
<dbReference type="EMBL" id="KN838531">
    <property type="protein sequence ID" value="KIJ22246.1"/>
    <property type="molecule type" value="Genomic_DNA"/>
</dbReference>
<feature type="region of interest" description="Disordered" evidence="1">
    <location>
        <begin position="65"/>
        <end position="129"/>
    </location>
</feature>
<gene>
    <name evidence="2" type="ORF">M422DRAFT_277420</name>
</gene>
<evidence type="ECO:0000313" key="2">
    <source>
        <dbReference type="EMBL" id="KIJ22246.1"/>
    </source>
</evidence>
<organism evidence="2 3">
    <name type="scientific">Sphaerobolus stellatus (strain SS14)</name>
    <dbReference type="NCBI Taxonomy" id="990650"/>
    <lineage>
        <taxon>Eukaryota</taxon>
        <taxon>Fungi</taxon>
        <taxon>Dikarya</taxon>
        <taxon>Basidiomycota</taxon>
        <taxon>Agaricomycotina</taxon>
        <taxon>Agaricomycetes</taxon>
        <taxon>Phallomycetidae</taxon>
        <taxon>Geastrales</taxon>
        <taxon>Sphaerobolaceae</taxon>
        <taxon>Sphaerobolus</taxon>
    </lineage>
</organism>